<dbReference type="AlphaFoldDB" id="A0A0V0I350"/>
<accession>A0A0V0I350</accession>
<dbReference type="EMBL" id="GEDG01011824">
    <property type="protein sequence ID" value="JAP26824.1"/>
    <property type="molecule type" value="Transcribed_RNA"/>
</dbReference>
<proteinExistence type="predicted"/>
<evidence type="ECO:0000313" key="1">
    <source>
        <dbReference type="EMBL" id="JAP26824.1"/>
    </source>
</evidence>
<protein>
    <submittedName>
        <fullName evidence="1">Putative ovule protein</fullName>
    </submittedName>
</protein>
<organism evidence="1">
    <name type="scientific">Solanum chacoense</name>
    <name type="common">Chaco potato</name>
    <dbReference type="NCBI Taxonomy" id="4108"/>
    <lineage>
        <taxon>Eukaryota</taxon>
        <taxon>Viridiplantae</taxon>
        <taxon>Streptophyta</taxon>
        <taxon>Embryophyta</taxon>
        <taxon>Tracheophyta</taxon>
        <taxon>Spermatophyta</taxon>
        <taxon>Magnoliopsida</taxon>
        <taxon>eudicotyledons</taxon>
        <taxon>Gunneridae</taxon>
        <taxon>Pentapetalae</taxon>
        <taxon>asterids</taxon>
        <taxon>lamiids</taxon>
        <taxon>Solanales</taxon>
        <taxon>Solanaceae</taxon>
        <taxon>Solanoideae</taxon>
        <taxon>Solaneae</taxon>
        <taxon>Solanum</taxon>
    </lineage>
</organism>
<sequence length="75" mass="8665">METLESLLTRKLPLHWRLYILILIIELNLYSKHLPFLSLHSVNHIHEGLAAPHHLFPLTLSLNPSTTSHHCSNLK</sequence>
<reference evidence="1" key="1">
    <citation type="submission" date="2015-12" db="EMBL/GenBank/DDBJ databases">
        <title>Gene expression during late stages of embryo sac development: a critical building block for successful pollen-pistil interactions.</title>
        <authorList>
            <person name="Liu Y."/>
            <person name="Joly V."/>
            <person name="Sabar M."/>
            <person name="Matton D.P."/>
        </authorList>
    </citation>
    <scope>NUCLEOTIDE SEQUENCE</scope>
</reference>
<name>A0A0V0I350_SOLCH</name>